<feature type="transmembrane region" description="Helical" evidence="1">
    <location>
        <begin position="94"/>
        <end position="113"/>
    </location>
</feature>
<reference evidence="2 3" key="1">
    <citation type="submission" date="2019-01" db="EMBL/GenBank/DDBJ databases">
        <title>Draft genome sequences of the type strains of six Macrococcus species.</title>
        <authorList>
            <person name="Mazhar S."/>
            <person name="Altermann E."/>
            <person name="Hill C."/>
            <person name="Mcauliffe O."/>
        </authorList>
    </citation>
    <scope>NUCLEOTIDE SEQUENCE [LARGE SCALE GENOMIC DNA]</scope>
    <source>
        <strain evidence="2 3">CCM4811</strain>
    </source>
</reference>
<dbReference type="EMBL" id="SCWA01000024">
    <property type="protein sequence ID" value="TDL93439.1"/>
    <property type="molecule type" value="Genomic_DNA"/>
</dbReference>
<evidence type="ECO:0000313" key="3">
    <source>
        <dbReference type="Proteomes" id="UP000295310"/>
    </source>
</evidence>
<keyword evidence="1" id="KW-0472">Membrane</keyword>
<protein>
    <submittedName>
        <fullName evidence="2">Zinc-ribbon domain-containing protein</fullName>
    </submittedName>
</protein>
<dbReference type="AlphaFoldDB" id="A0A4V3BD34"/>
<sequence length="275" mass="30205">MICKNCGNTINPSDSFCGECGTKVQKDEQKTVEMFTAPEVALSETPDISQPPLINKEQLNNQSRVLVNEGKTFFSHAFRNHDQIFTQPHHFSSILSAILIGAGLLIAALFLSIMLPDEMNTLGISKTGVIFKFLMSLLVFIAIFISATFLLAKFAINPNLTFKKVLSDYVLINSFSFLIFLTGLLLIILNSYTFGSGLVFISATLFAFSPLYLIGKYSSYVQPGIPSFYAIIIYIIAISIAFIIFGESTVTSITRAITAASGNLLDGMFNSFNSY</sequence>
<accession>A0A4V3BD34</accession>
<proteinExistence type="predicted"/>
<organism evidence="2 3">
    <name type="scientific">Macrococcus brunensis</name>
    <dbReference type="NCBI Taxonomy" id="198483"/>
    <lineage>
        <taxon>Bacteria</taxon>
        <taxon>Bacillati</taxon>
        <taxon>Bacillota</taxon>
        <taxon>Bacilli</taxon>
        <taxon>Bacillales</taxon>
        <taxon>Staphylococcaceae</taxon>
        <taxon>Macrococcus</taxon>
    </lineage>
</organism>
<comment type="caution">
    <text evidence="2">The sequence shown here is derived from an EMBL/GenBank/DDBJ whole genome shotgun (WGS) entry which is preliminary data.</text>
</comment>
<feature type="transmembrane region" description="Helical" evidence="1">
    <location>
        <begin position="227"/>
        <end position="245"/>
    </location>
</feature>
<evidence type="ECO:0000256" key="1">
    <source>
        <dbReference type="SAM" id="Phobius"/>
    </source>
</evidence>
<feature type="transmembrane region" description="Helical" evidence="1">
    <location>
        <begin position="133"/>
        <end position="156"/>
    </location>
</feature>
<evidence type="ECO:0000313" key="2">
    <source>
        <dbReference type="EMBL" id="TDL93439.1"/>
    </source>
</evidence>
<dbReference type="OrthoDB" id="2414157at2"/>
<name>A0A4V3BD34_9STAP</name>
<keyword evidence="3" id="KW-1185">Reference proteome</keyword>
<keyword evidence="1" id="KW-0812">Transmembrane</keyword>
<feature type="transmembrane region" description="Helical" evidence="1">
    <location>
        <begin position="194"/>
        <end position="215"/>
    </location>
</feature>
<feature type="transmembrane region" description="Helical" evidence="1">
    <location>
        <begin position="168"/>
        <end position="188"/>
    </location>
</feature>
<gene>
    <name evidence="2" type="ORF">ERX27_10245</name>
</gene>
<dbReference type="Proteomes" id="UP000295310">
    <property type="component" value="Unassembled WGS sequence"/>
</dbReference>
<dbReference type="RefSeq" id="WP_133432734.1">
    <property type="nucleotide sequence ID" value="NZ_SCWA01000024.1"/>
</dbReference>
<keyword evidence="1" id="KW-1133">Transmembrane helix</keyword>